<evidence type="ECO:0000256" key="2">
    <source>
        <dbReference type="SAM" id="Phobius"/>
    </source>
</evidence>
<feature type="compositionally biased region" description="Acidic residues" evidence="1">
    <location>
        <begin position="343"/>
        <end position="354"/>
    </location>
</feature>
<dbReference type="OrthoDB" id="9999904at2"/>
<dbReference type="EMBL" id="LAYJ01000112">
    <property type="protein sequence ID" value="KKI50252.1"/>
    <property type="molecule type" value="Genomic_DNA"/>
</dbReference>
<feature type="signal peptide" evidence="3">
    <location>
        <begin position="1"/>
        <end position="23"/>
    </location>
</feature>
<dbReference type="Proteomes" id="UP000034076">
    <property type="component" value="Unassembled WGS sequence"/>
</dbReference>
<comment type="caution">
    <text evidence="4">The sequence shown here is derived from an EMBL/GenBank/DDBJ whole genome shotgun (WGS) entry which is preliminary data.</text>
</comment>
<dbReference type="RefSeq" id="WP_046444118.1">
    <property type="nucleotide sequence ID" value="NZ_LAYJ01000112.1"/>
</dbReference>
<proteinExistence type="predicted"/>
<accession>A0A0M2NII9</accession>
<evidence type="ECO:0000313" key="4">
    <source>
        <dbReference type="EMBL" id="KKI50252.1"/>
    </source>
</evidence>
<sequence length="354" mass="38259">MKKIICMVVICVLVLGVAAAGFAAGETFEIPDLHMTVTIPGAEGLMTAVTGVEANDMVEEWVEELGVDVDYFMDYLENNMIYFNAIDPNGSFEYSISAWQDNASEYVYDLDTLSQADMEEVMKEATGINSSGELDQDVLDDMVSNGVQIFDDANINIDSLEKIGDTTYMVGSVDGTSGEIDLWQQLYITVKNGQFIYIRMISYDGPVTDEQKSTLKEIVQSASYENIPSTGATYAQDKAKADGMRNIMVGVIIAVVVIIAIVLVVTLRKNARKKAQAVSNPQFGAQGQYYPPQNMGQGGAPQAPPQGQIPQQPQGNIPPAAPQPPSEAHQAGAPQQEKQEPEPGNDENESGPTA</sequence>
<keyword evidence="5" id="KW-1185">Reference proteome</keyword>
<dbReference type="STRING" id="270498.CHK_2315"/>
<feature type="transmembrane region" description="Helical" evidence="2">
    <location>
        <begin position="247"/>
        <end position="267"/>
    </location>
</feature>
<feature type="region of interest" description="Disordered" evidence="1">
    <location>
        <begin position="275"/>
        <end position="354"/>
    </location>
</feature>
<reference evidence="4 5" key="1">
    <citation type="submission" date="2015-04" db="EMBL/GenBank/DDBJ databases">
        <title>Draft genome sequence of bacteremic isolate Catabacter hongkongensis type strain HKU16T.</title>
        <authorList>
            <person name="Lau S.K."/>
            <person name="Teng J.L."/>
            <person name="Huang Y."/>
            <person name="Curreem S.O."/>
            <person name="Tsui S.K."/>
            <person name="Woo P.C."/>
        </authorList>
    </citation>
    <scope>NUCLEOTIDE SEQUENCE [LARGE SCALE GENOMIC DNA]</scope>
    <source>
        <strain evidence="4 5">HKU16</strain>
    </source>
</reference>
<organism evidence="4 5">
    <name type="scientific">Christensenella hongkongensis</name>
    <dbReference type="NCBI Taxonomy" id="270498"/>
    <lineage>
        <taxon>Bacteria</taxon>
        <taxon>Bacillati</taxon>
        <taxon>Bacillota</taxon>
        <taxon>Clostridia</taxon>
        <taxon>Christensenellales</taxon>
        <taxon>Christensenellaceae</taxon>
        <taxon>Christensenella</taxon>
    </lineage>
</organism>
<keyword evidence="3" id="KW-0732">Signal</keyword>
<keyword evidence="2" id="KW-0472">Membrane</keyword>
<evidence type="ECO:0000313" key="5">
    <source>
        <dbReference type="Proteomes" id="UP000034076"/>
    </source>
</evidence>
<keyword evidence="2" id="KW-0812">Transmembrane</keyword>
<evidence type="ECO:0000256" key="1">
    <source>
        <dbReference type="SAM" id="MobiDB-lite"/>
    </source>
</evidence>
<dbReference type="AlphaFoldDB" id="A0A0M2NII9"/>
<feature type="compositionally biased region" description="Low complexity" evidence="1">
    <location>
        <begin position="305"/>
        <end position="318"/>
    </location>
</feature>
<evidence type="ECO:0000256" key="3">
    <source>
        <dbReference type="SAM" id="SignalP"/>
    </source>
</evidence>
<feature type="chain" id="PRO_5018322696" evidence="3">
    <location>
        <begin position="24"/>
        <end position="354"/>
    </location>
</feature>
<protein>
    <submittedName>
        <fullName evidence="4">Uncharacterized protein</fullName>
    </submittedName>
</protein>
<name>A0A0M2NII9_9FIRM</name>
<keyword evidence="2" id="KW-1133">Transmembrane helix</keyword>
<gene>
    <name evidence="4" type="ORF">CHK_2315</name>
</gene>